<name>A0ABY6U5I1_BIOOC</name>
<dbReference type="PANTHER" id="PTHR24148:SF73">
    <property type="entry name" value="HET DOMAIN PROTEIN (AFU_ORTHOLOGUE AFUA_8G01020)"/>
    <property type="match status" value="1"/>
</dbReference>
<reference evidence="2 3" key="1">
    <citation type="submission" date="2019-06" db="EMBL/GenBank/DDBJ databases">
        <authorList>
            <person name="Broberg M."/>
        </authorList>
    </citation>
    <scope>NUCLEOTIDE SEQUENCE [LARGE SCALE GENOMIC DNA]</scope>
</reference>
<protein>
    <recommendedName>
        <fullName evidence="1">Heterokaryon incompatibility domain-containing protein</fullName>
    </recommendedName>
</protein>
<dbReference type="EMBL" id="CABFNS010000737">
    <property type="protein sequence ID" value="VUC25581.1"/>
    <property type="molecule type" value="Genomic_DNA"/>
</dbReference>
<dbReference type="Pfam" id="PF06985">
    <property type="entry name" value="HET"/>
    <property type="match status" value="1"/>
</dbReference>
<evidence type="ECO:0000313" key="2">
    <source>
        <dbReference type="EMBL" id="VUC25581.1"/>
    </source>
</evidence>
<accession>A0ABY6U5I1</accession>
<organism evidence="2 3">
    <name type="scientific">Bionectria ochroleuca</name>
    <name type="common">Gliocladium roseum</name>
    <dbReference type="NCBI Taxonomy" id="29856"/>
    <lineage>
        <taxon>Eukaryota</taxon>
        <taxon>Fungi</taxon>
        <taxon>Dikarya</taxon>
        <taxon>Ascomycota</taxon>
        <taxon>Pezizomycotina</taxon>
        <taxon>Sordariomycetes</taxon>
        <taxon>Hypocreomycetidae</taxon>
        <taxon>Hypocreales</taxon>
        <taxon>Bionectriaceae</taxon>
        <taxon>Clonostachys</taxon>
    </lineage>
</organism>
<keyword evidence="3" id="KW-1185">Reference proteome</keyword>
<dbReference type="InterPro" id="IPR010730">
    <property type="entry name" value="HET"/>
</dbReference>
<comment type="caution">
    <text evidence="2">The sequence shown here is derived from an EMBL/GenBank/DDBJ whole genome shotgun (WGS) entry which is preliminary data.</text>
</comment>
<dbReference type="Proteomes" id="UP000766486">
    <property type="component" value="Unassembled WGS sequence"/>
</dbReference>
<evidence type="ECO:0000313" key="3">
    <source>
        <dbReference type="Proteomes" id="UP000766486"/>
    </source>
</evidence>
<feature type="domain" description="Heterokaryon incompatibility" evidence="1">
    <location>
        <begin position="56"/>
        <end position="227"/>
    </location>
</feature>
<sequence length="661" mass="74591">MPTLAATSAEGADGGKSIYQPLNVSRQEIRLIEILSAEDPIVCKISVVSLLEKPRYSALSYVWGDAAIKETIIVNGITIPITVNLKAALRDFGKHWKTFNPHNDLSSMRIWADALCINQNDTDEISSQVQLMESVYACPDLVMAWLGSEDQKTSLALRMLCQFAEEFHAAKYDPKTLSDLHWLKNHPYLWNIEESRLEGDQSGNPVWDSIFFLNSLPYWRRVWTLQEQVLAPALVFSCPSTAVSGAKIFSALFVLGSLRAELIGNKRIPDFLPTRLWKSIGLPNHVGQDQVQNLIRVAMLYLTVYRAQTLPETAKDYHNIEIERLEFLTKFPFEATEPKDHVYGILGLLSPQIRSKLKVDYSNRMTVNSLYLDFTSLLLEESKRLNGVVLRFLYLAGIGNNFGLPSWVPNYPAASKRAWHGSWDTFVRVVPEDEARKSCSPCIRGLILSLSGALCLVVSRLGPKFSSFFAIENKSLIAELLKDSEPTFNGIWSFFRHALGIMNETYADDLWHFVLLLEFVQIIEQFLGDSCPSYLRGITYENTRGLEEIFEPNFEYGPSKYVACTQRSEKARVRVSSALAMDRRMIVFQTDRKFLGVGPVGVREGDCVFVLEGFPSFAVLRKAGSRYRFVGPCNISNHILHTSGTVKRLTSQGGHFNLEIV</sequence>
<gene>
    <name evidence="2" type="ORF">CLO192961_LOCUS172201</name>
</gene>
<evidence type="ECO:0000259" key="1">
    <source>
        <dbReference type="Pfam" id="PF06985"/>
    </source>
</evidence>
<dbReference type="InterPro" id="IPR052895">
    <property type="entry name" value="HetReg/Transcr_Mod"/>
</dbReference>
<proteinExistence type="predicted"/>
<dbReference type="PANTHER" id="PTHR24148">
    <property type="entry name" value="ANKYRIN REPEAT DOMAIN-CONTAINING PROTEIN 39 HOMOLOG-RELATED"/>
    <property type="match status" value="1"/>
</dbReference>